<reference evidence="2" key="1">
    <citation type="journal article" date="2019" name="Int. J. Syst. Evol. Microbiol.">
        <title>The Global Catalogue of Microorganisms (GCM) 10K type strain sequencing project: providing services to taxonomists for standard genome sequencing and annotation.</title>
        <authorList>
            <consortium name="The Broad Institute Genomics Platform"/>
            <consortium name="The Broad Institute Genome Sequencing Center for Infectious Disease"/>
            <person name="Wu L."/>
            <person name="Ma J."/>
        </authorList>
    </citation>
    <scope>NUCLEOTIDE SEQUENCE [LARGE SCALE GENOMIC DNA]</scope>
    <source>
        <strain evidence="2">JCM 4738</strain>
    </source>
</reference>
<evidence type="ECO:0000313" key="1">
    <source>
        <dbReference type="EMBL" id="GHB46127.1"/>
    </source>
</evidence>
<dbReference type="Proteomes" id="UP000642673">
    <property type="component" value="Unassembled WGS sequence"/>
</dbReference>
<sequence length="87" mass="9583">MSDCYAYVPHRLLRRRVRDIASGAEGELMAVINENVSDSVAHAHWVELAYIRGVSGREFTTAVGNIEAVIQPVRCSSGQVRENQDGP</sequence>
<gene>
    <name evidence="1" type="ORF">GCM10010347_14680</name>
</gene>
<evidence type="ECO:0000313" key="2">
    <source>
        <dbReference type="Proteomes" id="UP000642673"/>
    </source>
</evidence>
<protein>
    <submittedName>
        <fullName evidence="1">Uncharacterized protein</fullName>
    </submittedName>
</protein>
<accession>A0ABQ3ELS7</accession>
<proteinExistence type="predicted"/>
<keyword evidence="2" id="KW-1185">Reference proteome</keyword>
<name>A0ABQ3ELS7_9ACTN</name>
<organism evidence="1 2">
    <name type="scientific">Streptomyces cirratus</name>
    <dbReference type="NCBI Taxonomy" id="68187"/>
    <lineage>
        <taxon>Bacteria</taxon>
        <taxon>Bacillati</taxon>
        <taxon>Actinomycetota</taxon>
        <taxon>Actinomycetes</taxon>
        <taxon>Kitasatosporales</taxon>
        <taxon>Streptomycetaceae</taxon>
        <taxon>Streptomyces</taxon>
    </lineage>
</organism>
<comment type="caution">
    <text evidence="1">The sequence shown here is derived from an EMBL/GenBank/DDBJ whole genome shotgun (WGS) entry which is preliminary data.</text>
</comment>
<dbReference type="EMBL" id="BMVP01000002">
    <property type="protein sequence ID" value="GHB46127.1"/>
    <property type="molecule type" value="Genomic_DNA"/>
</dbReference>